<proteinExistence type="predicted"/>
<accession>A0ACB8B2J2</accession>
<reference evidence="1" key="1">
    <citation type="journal article" date="2021" name="New Phytol.">
        <title>Evolutionary innovations through gain and loss of genes in the ectomycorrhizal Boletales.</title>
        <authorList>
            <person name="Wu G."/>
            <person name="Miyauchi S."/>
            <person name="Morin E."/>
            <person name="Kuo A."/>
            <person name="Drula E."/>
            <person name="Varga T."/>
            <person name="Kohler A."/>
            <person name="Feng B."/>
            <person name="Cao Y."/>
            <person name="Lipzen A."/>
            <person name="Daum C."/>
            <person name="Hundley H."/>
            <person name="Pangilinan J."/>
            <person name="Johnson J."/>
            <person name="Barry K."/>
            <person name="LaButti K."/>
            <person name="Ng V."/>
            <person name="Ahrendt S."/>
            <person name="Min B."/>
            <person name="Choi I.G."/>
            <person name="Park H."/>
            <person name="Plett J.M."/>
            <person name="Magnuson J."/>
            <person name="Spatafora J.W."/>
            <person name="Nagy L.G."/>
            <person name="Henrissat B."/>
            <person name="Grigoriev I.V."/>
            <person name="Yang Z.L."/>
            <person name="Xu J."/>
            <person name="Martin F.M."/>
        </authorList>
    </citation>
    <scope>NUCLEOTIDE SEQUENCE</scope>
    <source>
        <strain evidence="1">KUC20120723A-06</strain>
    </source>
</reference>
<sequence length="61" mass="6643">MSDRKSSKLYISHPNEEGCQLVGVLEQISPEEPTNGRKIALVSSLFDRGLSACSILEATVH</sequence>
<dbReference type="Proteomes" id="UP000790709">
    <property type="component" value="Unassembled WGS sequence"/>
</dbReference>
<dbReference type="EMBL" id="MU266657">
    <property type="protein sequence ID" value="KAH7919474.1"/>
    <property type="molecule type" value="Genomic_DNA"/>
</dbReference>
<protein>
    <submittedName>
        <fullName evidence="1">Uncharacterized protein</fullName>
    </submittedName>
</protein>
<evidence type="ECO:0000313" key="1">
    <source>
        <dbReference type="EMBL" id="KAH7919474.1"/>
    </source>
</evidence>
<comment type="caution">
    <text evidence="1">The sequence shown here is derived from an EMBL/GenBank/DDBJ whole genome shotgun (WGS) entry which is preliminary data.</text>
</comment>
<organism evidence="1 2">
    <name type="scientific">Leucogyrophana mollusca</name>
    <dbReference type="NCBI Taxonomy" id="85980"/>
    <lineage>
        <taxon>Eukaryota</taxon>
        <taxon>Fungi</taxon>
        <taxon>Dikarya</taxon>
        <taxon>Basidiomycota</taxon>
        <taxon>Agaricomycotina</taxon>
        <taxon>Agaricomycetes</taxon>
        <taxon>Agaricomycetidae</taxon>
        <taxon>Boletales</taxon>
        <taxon>Boletales incertae sedis</taxon>
        <taxon>Leucogyrophana</taxon>
    </lineage>
</organism>
<evidence type="ECO:0000313" key="2">
    <source>
        <dbReference type="Proteomes" id="UP000790709"/>
    </source>
</evidence>
<name>A0ACB8B2J2_9AGAM</name>
<keyword evidence="2" id="KW-1185">Reference proteome</keyword>
<gene>
    <name evidence="1" type="ORF">BV22DRAFT_1075205</name>
</gene>